<gene>
    <name evidence="3" type="ORF">ACFQ21_16765</name>
</gene>
<feature type="signal peptide" evidence="1">
    <location>
        <begin position="1"/>
        <end position="29"/>
    </location>
</feature>
<protein>
    <submittedName>
        <fullName evidence="3">DUF6268 family outer membrane beta-barrel protein</fullName>
    </submittedName>
</protein>
<proteinExistence type="predicted"/>
<accession>A0ABW3K754</accession>
<dbReference type="Pfam" id="PF19783">
    <property type="entry name" value="DUF6268"/>
    <property type="match status" value="1"/>
</dbReference>
<dbReference type="InterPro" id="IPR046235">
    <property type="entry name" value="DUF6268"/>
</dbReference>
<dbReference type="Proteomes" id="UP001597112">
    <property type="component" value="Unassembled WGS sequence"/>
</dbReference>
<name>A0ABW3K754_9BACT</name>
<reference evidence="4" key="1">
    <citation type="journal article" date="2019" name="Int. J. Syst. Evol. Microbiol.">
        <title>The Global Catalogue of Microorganisms (GCM) 10K type strain sequencing project: providing services to taxonomists for standard genome sequencing and annotation.</title>
        <authorList>
            <consortium name="The Broad Institute Genomics Platform"/>
            <consortium name="The Broad Institute Genome Sequencing Center for Infectious Disease"/>
            <person name="Wu L."/>
            <person name="Ma J."/>
        </authorList>
    </citation>
    <scope>NUCLEOTIDE SEQUENCE [LARGE SCALE GENOMIC DNA]</scope>
    <source>
        <strain evidence="4">CCUG 58938</strain>
    </source>
</reference>
<comment type="caution">
    <text evidence="3">The sequence shown here is derived from an EMBL/GenBank/DDBJ whole genome shotgun (WGS) entry which is preliminary data.</text>
</comment>
<feature type="chain" id="PRO_5046951299" evidence="1">
    <location>
        <begin position="30"/>
        <end position="338"/>
    </location>
</feature>
<dbReference type="EMBL" id="JBHTKA010000007">
    <property type="protein sequence ID" value="MFD1000981.1"/>
    <property type="molecule type" value="Genomic_DNA"/>
</dbReference>
<sequence length="338" mass="37954">MEATTKSNDVFSIVFLVLLAVLLSNVCRAQSNTNADNKNSTQQNANDAARMDSIMRQKLITTSPKLGGVTVSNTVSSIKADGHRFTVQMPTVDFSLPLYKNFKTAHPVLIKAGVRYQGLILSDERKIGSNDFHSVSIPVIANYSLSRATNIGFIGSVTVASDFKQDLEGQDILYNIGFRIGLRQNKKFKYGITPTYSKSYSGTFLLPILDMDWTISKRLSLLAILPVRASLKYKLSEVHSIGATAWLGGNNMYRLSEPEKEQYIHLRQNNAGLIYDARLGQRWKLNLVAGYTLMQKLETFNTDQKISLNRFNELNKRVVNVAYHEKSFIVQSSISYQF</sequence>
<evidence type="ECO:0000259" key="2">
    <source>
        <dbReference type="Pfam" id="PF19783"/>
    </source>
</evidence>
<evidence type="ECO:0000313" key="3">
    <source>
        <dbReference type="EMBL" id="MFD1000981.1"/>
    </source>
</evidence>
<keyword evidence="4" id="KW-1185">Reference proteome</keyword>
<feature type="domain" description="DUF6268" evidence="2">
    <location>
        <begin position="125"/>
        <end position="298"/>
    </location>
</feature>
<evidence type="ECO:0000256" key="1">
    <source>
        <dbReference type="SAM" id="SignalP"/>
    </source>
</evidence>
<evidence type="ECO:0000313" key="4">
    <source>
        <dbReference type="Proteomes" id="UP001597112"/>
    </source>
</evidence>
<organism evidence="3 4">
    <name type="scientific">Ohtaekwangia kribbensis</name>
    <dbReference type="NCBI Taxonomy" id="688913"/>
    <lineage>
        <taxon>Bacteria</taxon>
        <taxon>Pseudomonadati</taxon>
        <taxon>Bacteroidota</taxon>
        <taxon>Cytophagia</taxon>
        <taxon>Cytophagales</taxon>
        <taxon>Fulvivirgaceae</taxon>
        <taxon>Ohtaekwangia</taxon>
    </lineage>
</organism>
<keyword evidence="1" id="KW-0732">Signal</keyword>
<dbReference type="RefSeq" id="WP_377580434.1">
    <property type="nucleotide sequence ID" value="NZ_JBHTKA010000007.1"/>
</dbReference>